<reference evidence="1 2" key="1">
    <citation type="journal article" date="2017" name="Int. J. Syst. Evol. Microbiol.">
        <title>Photobacterium alginatilyticum sp. nov., a marine bacterium isolated from bottom seawater.</title>
        <authorList>
            <person name="Wang X."/>
            <person name="Wang Y."/>
            <person name="Yang X."/>
            <person name="Sun H."/>
            <person name="Li B."/>
            <person name="Zhang X.H."/>
        </authorList>
    </citation>
    <scope>NUCLEOTIDE SEQUENCE [LARGE SCALE GENOMIC DNA]</scope>
    <source>
        <strain evidence="1 2">P03D4</strain>
    </source>
</reference>
<gene>
    <name evidence="1" type="ORF">EIZ48_18755</name>
</gene>
<evidence type="ECO:0000313" key="2">
    <source>
        <dbReference type="Proteomes" id="UP000738517"/>
    </source>
</evidence>
<name>A0ABW9YL86_9GAMM</name>
<protein>
    <submittedName>
        <fullName evidence="1">Uncharacterized protein</fullName>
    </submittedName>
</protein>
<proteinExistence type="predicted"/>
<dbReference type="EMBL" id="RSEJ01000021">
    <property type="protein sequence ID" value="NBI54563.1"/>
    <property type="molecule type" value="Genomic_DNA"/>
</dbReference>
<evidence type="ECO:0000313" key="1">
    <source>
        <dbReference type="EMBL" id="NBI54563.1"/>
    </source>
</evidence>
<dbReference type="InterPro" id="IPR044929">
    <property type="entry name" value="DNA/RNA_non-sp_Endonuclease_sf"/>
</dbReference>
<keyword evidence="2" id="KW-1185">Reference proteome</keyword>
<dbReference type="RefSeq" id="WP_160654642.1">
    <property type="nucleotide sequence ID" value="NZ_RSEJ01000021.1"/>
</dbReference>
<dbReference type="Gene3D" id="3.40.570.10">
    <property type="entry name" value="Extracellular Endonuclease, subunit A"/>
    <property type="match status" value="1"/>
</dbReference>
<comment type="caution">
    <text evidence="1">The sequence shown here is derived from an EMBL/GenBank/DDBJ whole genome shotgun (WGS) entry which is preliminary data.</text>
</comment>
<accession>A0ABW9YL86</accession>
<organism evidence="1 2">
    <name type="scientific">Photobacterium alginatilyticum</name>
    <dbReference type="NCBI Taxonomy" id="1775171"/>
    <lineage>
        <taxon>Bacteria</taxon>
        <taxon>Pseudomonadati</taxon>
        <taxon>Pseudomonadota</taxon>
        <taxon>Gammaproteobacteria</taxon>
        <taxon>Vibrionales</taxon>
        <taxon>Vibrionaceae</taxon>
        <taxon>Photobacterium</taxon>
    </lineage>
</organism>
<sequence>MGLNFINFRPWKDYNYDSTLGIVYDAKTAKVTSVYGNIDYDELEISISESKIFNVPFCIFLRNFPLYPSKYESSDGTVIYHAEKPPLDVLKVSSEARSFLDGGFALGPTYKKNSHKISFKDIEKYNIPGSRKRTKSQNDVMGISANAHINTLIECSDLIVTGPHENKWNWCHLIAFSMLSEKKAQTSGNLVVGSVQCNGQMLNMENAVKQFIVDTRTTITITVTATLVVGSDVAETIKYNIYEPISKMNFTKYFDAFTGITSDFRECKAIYDEIMHKYQSMQP</sequence>
<dbReference type="Proteomes" id="UP000738517">
    <property type="component" value="Unassembled WGS sequence"/>
</dbReference>